<evidence type="ECO:0000256" key="8">
    <source>
        <dbReference type="ARBA" id="ARBA00023004"/>
    </source>
</evidence>
<keyword evidence="11 14" id="KW-0472">Membrane</keyword>
<dbReference type="InterPro" id="IPR039426">
    <property type="entry name" value="TonB-dep_rcpt-like"/>
</dbReference>
<evidence type="ECO:0000256" key="5">
    <source>
        <dbReference type="ARBA" id="ARBA00022496"/>
    </source>
</evidence>
<keyword evidence="6 14" id="KW-0812">Transmembrane</keyword>
<dbReference type="PATRIC" id="fig|762836.4.peg.1591"/>
<dbReference type="SUPFAM" id="SSF56935">
    <property type="entry name" value="Porins"/>
    <property type="match status" value="1"/>
</dbReference>
<dbReference type="Gene3D" id="2.40.170.20">
    <property type="entry name" value="TonB-dependent receptor, beta-barrel domain"/>
    <property type="match status" value="1"/>
</dbReference>
<keyword evidence="13 14" id="KW-0998">Cell outer membrane</keyword>
<keyword evidence="10 15" id="KW-0798">TonB box</keyword>
<keyword evidence="3 14" id="KW-0813">Transport</keyword>
<dbReference type="GO" id="GO:0009279">
    <property type="term" value="C:cell outer membrane"/>
    <property type="evidence" value="ECO:0007669"/>
    <property type="project" value="UniProtKB-SubCell"/>
</dbReference>
<dbReference type="Pfam" id="PF07715">
    <property type="entry name" value="Plug"/>
    <property type="match status" value="1"/>
</dbReference>
<dbReference type="InterPro" id="IPR037066">
    <property type="entry name" value="Plug_dom_sf"/>
</dbReference>
<dbReference type="SMART" id="SM00965">
    <property type="entry name" value="STN"/>
    <property type="match status" value="1"/>
</dbReference>
<gene>
    <name evidence="17" type="primary">fptA_1</name>
    <name evidence="17" type="ORF">DUPY_15230</name>
</gene>
<keyword evidence="8" id="KW-0408">Iron</keyword>
<proteinExistence type="inferred from homology"/>
<dbReference type="EMBL" id="LROM01000066">
    <property type="protein sequence ID" value="OFA05409.1"/>
    <property type="molecule type" value="Genomic_DNA"/>
</dbReference>
<keyword evidence="12 17" id="KW-0675">Receptor</keyword>
<evidence type="ECO:0000256" key="9">
    <source>
        <dbReference type="ARBA" id="ARBA00023065"/>
    </source>
</evidence>
<evidence type="ECO:0000313" key="18">
    <source>
        <dbReference type="Proteomes" id="UP000175989"/>
    </source>
</evidence>
<dbReference type="InterPro" id="IPR036942">
    <property type="entry name" value="Beta-barrel_TonB_sf"/>
</dbReference>
<name>A0A1E7WZJ3_9BURK</name>
<dbReference type="GO" id="GO:0015891">
    <property type="term" value="P:siderophore transport"/>
    <property type="evidence" value="ECO:0007669"/>
    <property type="project" value="InterPro"/>
</dbReference>
<dbReference type="PANTHER" id="PTHR32552:SF74">
    <property type="entry name" value="HYDROXAMATE SIDEROPHORE RECEPTOR FHUE"/>
    <property type="match status" value="1"/>
</dbReference>
<dbReference type="InterPro" id="IPR010105">
    <property type="entry name" value="TonB_sidphr_rcpt"/>
</dbReference>
<evidence type="ECO:0000256" key="3">
    <source>
        <dbReference type="ARBA" id="ARBA00022448"/>
    </source>
</evidence>
<evidence type="ECO:0000313" key="17">
    <source>
        <dbReference type="EMBL" id="OFA05409.1"/>
    </source>
</evidence>
<dbReference type="AlphaFoldDB" id="A0A1E7WZJ3"/>
<dbReference type="NCBIfam" id="TIGR01783">
    <property type="entry name" value="TonB-siderophor"/>
    <property type="match status" value="1"/>
</dbReference>
<dbReference type="PANTHER" id="PTHR32552">
    <property type="entry name" value="FERRICHROME IRON RECEPTOR-RELATED"/>
    <property type="match status" value="1"/>
</dbReference>
<comment type="subcellular location">
    <subcellularLocation>
        <location evidence="1 14">Cell outer membrane</location>
        <topology evidence="1 14">Multi-pass membrane protein</topology>
    </subcellularLocation>
</comment>
<organism evidence="17 18">
    <name type="scientific">Duganella phyllosphaerae</name>
    <dbReference type="NCBI Taxonomy" id="762836"/>
    <lineage>
        <taxon>Bacteria</taxon>
        <taxon>Pseudomonadati</taxon>
        <taxon>Pseudomonadota</taxon>
        <taxon>Betaproteobacteria</taxon>
        <taxon>Burkholderiales</taxon>
        <taxon>Oxalobacteraceae</taxon>
        <taxon>Telluria group</taxon>
        <taxon>Duganella</taxon>
    </lineage>
</organism>
<dbReference type="Proteomes" id="UP000175989">
    <property type="component" value="Unassembled WGS sequence"/>
</dbReference>
<feature type="domain" description="Secretin/TonB short N-terminal" evidence="16">
    <location>
        <begin position="66"/>
        <end position="117"/>
    </location>
</feature>
<evidence type="ECO:0000256" key="1">
    <source>
        <dbReference type="ARBA" id="ARBA00004571"/>
    </source>
</evidence>
<dbReference type="OrthoDB" id="174652at2"/>
<comment type="similarity">
    <text evidence="2 14 15">Belongs to the TonB-dependent receptor family.</text>
</comment>
<reference evidence="18" key="1">
    <citation type="journal article" date="2016" name="Front. Microbiol.">
        <title>Molecular Keys to the Janthinobacterium and Duganella spp. Interaction with the Plant Pathogen Fusarium graminearum.</title>
        <authorList>
            <person name="Haack F.S."/>
            <person name="Poehlein A."/>
            <person name="Kroger C."/>
            <person name="Voigt C.A."/>
            <person name="Piepenbring M."/>
            <person name="Bode H.B."/>
            <person name="Daniel R."/>
            <person name="Schafer W."/>
            <person name="Streit W.R."/>
        </authorList>
    </citation>
    <scope>NUCLEOTIDE SEQUENCE [LARGE SCALE GENOMIC DNA]</scope>
    <source>
        <strain evidence="18">T54</strain>
    </source>
</reference>
<dbReference type="InterPro" id="IPR012910">
    <property type="entry name" value="Plug_dom"/>
</dbReference>
<keyword evidence="4 14" id="KW-1134">Transmembrane beta strand</keyword>
<dbReference type="PROSITE" id="PS52016">
    <property type="entry name" value="TONB_DEPENDENT_REC_3"/>
    <property type="match status" value="1"/>
</dbReference>
<dbReference type="CDD" id="cd01347">
    <property type="entry name" value="ligand_gated_channel"/>
    <property type="match status" value="1"/>
</dbReference>
<evidence type="ECO:0000256" key="13">
    <source>
        <dbReference type="ARBA" id="ARBA00023237"/>
    </source>
</evidence>
<dbReference type="FunFam" id="2.170.130.10:FF:000010">
    <property type="entry name" value="Ferripyoverdine receptor"/>
    <property type="match status" value="1"/>
</dbReference>
<keyword evidence="7" id="KW-0732">Signal</keyword>
<keyword evidence="9" id="KW-0406">Ion transport</keyword>
<comment type="caution">
    <text evidence="17">The sequence shown here is derived from an EMBL/GenBank/DDBJ whole genome shotgun (WGS) entry which is preliminary data.</text>
</comment>
<dbReference type="Gene3D" id="3.55.50.30">
    <property type="match status" value="1"/>
</dbReference>
<dbReference type="InterPro" id="IPR000531">
    <property type="entry name" value="Beta-barrel_TonB"/>
</dbReference>
<evidence type="ECO:0000256" key="14">
    <source>
        <dbReference type="PROSITE-ProRule" id="PRU01360"/>
    </source>
</evidence>
<evidence type="ECO:0000256" key="6">
    <source>
        <dbReference type="ARBA" id="ARBA00022692"/>
    </source>
</evidence>
<evidence type="ECO:0000256" key="2">
    <source>
        <dbReference type="ARBA" id="ARBA00009810"/>
    </source>
</evidence>
<evidence type="ECO:0000256" key="15">
    <source>
        <dbReference type="RuleBase" id="RU003357"/>
    </source>
</evidence>
<dbReference type="InterPro" id="IPR011662">
    <property type="entry name" value="Secretin/TonB_short_N"/>
</dbReference>
<evidence type="ECO:0000259" key="16">
    <source>
        <dbReference type="SMART" id="SM00965"/>
    </source>
</evidence>
<keyword evidence="18" id="KW-1185">Reference proteome</keyword>
<dbReference type="Pfam" id="PF00593">
    <property type="entry name" value="TonB_dep_Rec_b-barrel"/>
    <property type="match status" value="1"/>
</dbReference>
<dbReference type="RefSeq" id="WP_070247237.1">
    <property type="nucleotide sequence ID" value="NZ_LROM01000066.1"/>
</dbReference>
<sequence length="813" mass="87586">MKPTLHRAPGLRPTSLALALMLIGTGALSLAPLSVHAQQAPAKRSYAIAAGPLGDVLAEFAAVSGVRLVFEPARFDGMRSAGLRGEHGIADGFALLLHESGYRAVAGNGSEYMLVANAVSARASAPVTTLAAVTVVSDAADDPVSYTRRTVSIGKTSQALKEIPQSVSVVTRQRMDDQNLTSLYDVLENVTGVVTTQSPMAGKYFFARGFPITSLQYDGVPLTRQFYSQASSLTENMALYERAEVLRGSAGLWQGADSMGGAVNLVRKRGQQEKTTDVIARAGSHDLYGAQLDIGGPLNESGTIRGRAVLDHDRRNTFIDFVGSKNLTVYGAIDIDLTARTTAGFGVSHERTDATPSFAGLPRYADGGDLGLRRGTFLGADWNDLSNRQTRVFADLAHRFDNDWRLKVGAVYMDEHNKSLYSYGQGNIGRATGTGATRVGVATDFAGEHAGFDASLNGAFQAWGRAHEVIVGANYSRYTSDDRYAIAATGLGTVDVFNPDPYQPRFDMDRLAALSGGVSTGAYTVTSKGLYGTARFALNDRLHLTVGGRTSWYSNKYASVTRWGADTSLTRSRGEFTPYAGLTYAFTPNWTGYASYAEVFVPQAGRTAVQTTLAPIVGTNDELGVKGQLFAQRVNASLALFRYLQENRAVPDTDGGLLCDGDYCSRAAGKVRSQGVEAEVGGKITADLNLSAGYTYNTTKYLQDNTNEGKIFNPQVPRHLLRVWGDQQLSGPLSVGMGMNVQSGIQGRAETVTQGGYTLWNARAAYRLDRRWTLALNVNNLFDKRYYATIDRTNFGAVYGNPRELVLTLRGLL</sequence>
<evidence type="ECO:0000256" key="4">
    <source>
        <dbReference type="ARBA" id="ARBA00022452"/>
    </source>
</evidence>
<dbReference type="GO" id="GO:0015344">
    <property type="term" value="F:siderophore uptake transmembrane transporter activity"/>
    <property type="evidence" value="ECO:0007669"/>
    <property type="project" value="TreeGrafter"/>
</dbReference>
<keyword evidence="5" id="KW-0410">Iron transport</keyword>
<accession>A0A1E7WZJ3</accession>
<dbReference type="GO" id="GO:0038023">
    <property type="term" value="F:signaling receptor activity"/>
    <property type="evidence" value="ECO:0007669"/>
    <property type="project" value="InterPro"/>
</dbReference>
<evidence type="ECO:0000256" key="11">
    <source>
        <dbReference type="ARBA" id="ARBA00023136"/>
    </source>
</evidence>
<dbReference type="Gene3D" id="2.170.130.10">
    <property type="entry name" value="TonB-dependent receptor, plug domain"/>
    <property type="match status" value="1"/>
</dbReference>
<evidence type="ECO:0000256" key="7">
    <source>
        <dbReference type="ARBA" id="ARBA00022729"/>
    </source>
</evidence>
<evidence type="ECO:0000256" key="10">
    <source>
        <dbReference type="ARBA" id="ARBA00023077"/>
    </source>
</evidence>
<protein>
    <submittedName>
        <fullName evidence="17">Fe(3+)-pyochelin receptor</fullName>
    </submittedName>
</protein>
<evidence type="ECO:0000256" key="12">
    <source>
        <dbReference type="ARBA" id="ARBA00023170"/>
    </source>
</evidence>